<feature type="transmembrane region" description="Helical" evidence="1">
    <location>
        <begin position="12"/>
        <end position="30"/>
    </location>
</feature>
<gene>
    <name evidence="2" type="ORF">TRITD_6Bv1G110440</name>
</gene>
<evidence type="ECO:0000313" key="3">
    <source>
        <dbReference type="Proteomes" id="UP000324705"/>
    </source>
</evidence>
<keyword evidence="3" id="KW-1185">Reference proteome</keyword>
<organism evidence="2 3">
    <name type="scientific">Triticum turgidum subsp. durum</name>
    <name type="common">Durum wheat</name>
    <name type="synonym">Triticum durum</name>
    <dbReference type="NCBI Taxonomy" id="4567"/>
    <lineage>
        <taxon>Eukaryota</taxon>
        <taxon>Viridiplantae</taxon>
        <taxon>Streptophyta</taxon>
        <taxon>Embryophyta</taxon>
        <taxon>Tracheophyta</taxon>
        <taxon>Spermatophyta</taxon>
        <taxon>Magnoliopsida</taxon>
        <taxon>Liliopsida</taxon>
        <taxon>Poales</taxon>
        <taxon>Poaceae</taxon>
        <taxon>BOP clade</taxon>
        <taxon>Pooideae</taxon>
        <taxon>Triticodae</taxon>
        <taxon>Triticeae</taxon>
        <taxon>Triticinae</taxon>
        <taxon>Triticum</taxon>
    </lineage>
</organism>
<evidence type="ECO:0000256" key="1">
    <source>
        <dbReference type="SAM" id="Phobius"/>
    </source>
</evidence>
<dbReference type="Gramene" id="TRITD6Bv1G110440.1">
    <property type="protein sequence ID" value="TRITD6Bv1G110440.1"/>
    <property type="gene ID" value="TRITD6Bv1G110440"/>
</dbReference>
<reference evidence="2 3" key="1">
    <citation type="submission" date="2017-09" db="EMBL/GenBank/DDBJ databases">
        <authorList>
            <consortium name="International Durum Wheat Genome Sequencing Consortium (IDWGSC)"/>
            <person name="Milanesi L."/>
        </authorList>
    </citation>
    <scope>NUCLEOTIDE SEQUENCE [LARGE SCALE GENOMIC DNA]</scope>
    <source>
        <strain evidence="3">cv. Svevo</strain>
    </source>
</reference>
<keyword evidence="1" id="KW-1133">Transmembrane helix</keyword>
<dbReference type="EMBL" id="LT934122">
    <property type="protein sequence ID" value="VAI57769.1"/>
    <property type="molecule type" value="Genomic_DNA"/>
</dbReference>
<keyword evidence="1" id="KW-0812">Transmembrane</keyword>
<dbReference type="Proteomes" id="UP000324705">
    <property type="component" value="Chromosome 6B"/>
</dbReference>
<keyword evidence="1" id="KW-0472">Membrane</keyword>
<evidence type="ECO:0000313" key="2">
    <source>
        <dbReference type="EMBL" id="VAI57769.1"/>
    </source>
</evidence>
<proteinExistence type="predicted"/>
<dbReference type="AlphaFoldDB" id="A0A9R0YNV0"/>
<protein>
    <submittedName>
        <fullName evidence="2">Uncharacterized protein</fullName>
    </submittedName>
</protein>
<accession>A0A9R0YNV0</accession>
<name>A0A9R0YNV0_TRITD</name>
<sequence length="141" mass="15575">MSIGGHPPWNFVTLFFLLVKVRVLTGVFVLRFGHRRGLVRLVQRSRTRPGPAFVGASSCLPFDTSQFWSLPPGSQPRSANLWHDSIGVSHVVTHPPQSRLSLTPEHNVVVLGGASLRKSLQSIRTGCGDWKRKSLNASLKQ</sequence>